<evidence type="ECO:0000256" key="3">
    <source>
        <dbReference type="ARBA" id="ARBA00022630"/>
    </source>
</evidence>
<dbReference type="InterPro" id="IPR045170">
    <property type="entry name" value="MTOX"/>
</dbReference>
<organism evidence="7 8">
    <name type="scientific">Purpureocillium lavendulum</name>
    <dbReference type="NCBI Taxonomy" id="1247861"/>
    <lineage>
        <taxon>Eukaryota</taxon>
        <taxon>Fungi</taxon>
        <taxon>Dikarya</taxon>
        <taxon>Ascomycota</taxon>
        <taxon>Pezizomycotina</taxon>
        <taxon>Sordariomycetes</taxon>
        <taxon>Hypocreomycetidae</taxon>
        <taxon>Hypocreales</taxon>
        <taxon>Ophiocordycipitaceae</taxon>
        <taxon>Purpureocillium</taxon>
    </lineage>
</organism>
<dbReference type="GO" id="GO:0051698">
    <property type="term" value="F:saccharopine oxidase activity"/>
    <property type="evidence" value="ECO:0007669"/>
    <property type="project" value="TreeGrafter"/>
</dbReference>
<evidence type="ECO:0000256" key="2">
    <source>
        <dbReference type="ARBA" id="ARBA00010989"/>
    </source>
</evidence>
<keyword evidence="3" id="KW-0285">Flavoprotein</keyword>
<gene>
    <name evidence="7" type="primary">PIPOX</name>
    <name evidence="7" type="ORF">O9K51_07991</name>
</gene>
<evidence type="ECO:0000256" key="1">
    <source>
        <dbReference type="ARBA" id="ARBA00001974"/>
    </source>
</evidence>
<dbReference type="Proteomes" id="UP001163105">
    <property type="component" value="Unassembled WGS sequence"/>
</dbReference>
<sequence length="500" mass="55311">MLITVKKSAQSKCLNMTQTSPVFEIRLQSSFTINSSRMLNKNKCIVVDTLGDQSHLDSINILGRINSGRMPLQPDSSILIIGAGALGISTAVHLTRRGYKNVVCIDKHPVPSPESAGTDLNKIVRAEYEDVLYTKMASEAMSAWKDPYWHSIYHETGRLATTSGDAEYEDNLRRSYDNLKRAGQASTIEFLHSRDDIIRHCPNLSNSPAISTWKGQWNSCAGWVQSSKAMETWAGEARARGVKFLSGQAATMVSLERDEDGQLAGVRVKSGKVLSADHYVLCIGAASSVILPHLTSSILRPVGTLVAYIELTDEEYSKWKGIPVIDNLELGYAFEPDHETKRIKIGGMHRYGCRNAGYDHVDQEINDSTGNLGPLQAFNRQRRAPKKAVEAIKQFVSAVMPELSDRPLVGAKLCWDADTPDGHFVIDRAPQHPELLIATGGSQHAFKMFPVIGDYIVDALEGKGRGLKPEWKFGHRSAARDSMYPDEDVEYIEDVELIPV</sequence>
<reference evidence="7" key="1">
    <citation type="submission" date="2023-01" db="EMBL/GenBank/DDBJ databases">
        <title>The growth and conidiation of Purpureocillium lavendulum are regulated by nitrogen source and histone H3K14 acetylation.</title>
        <authorList>
            <person name="Tang P."/>
            <person name="Han J."/>
            <person name="Zhang C."/>
            <person name="Tang P."/>
            <person name="Qi F."/>
            <person name="Zhang K."/>
            <person name="Liang L."/>
        </authorList>
    </citation>
    <scope>NUCLEOTIDE SEQUENCE</scope>
    <source>
        <strain evidence="7">YMF1.00683</strain>
    </source>
</reference>
<dbReference type="Pfam" id="PF01266">
    <property type="entry name" value="DAO"/>
    <property type="match status" value="1"/>
</dbReference>
<dbReference type="Gene3D" id="3.50.50.60">
    <property type="entry name" value="FAD/NAD(P)-binding domain"/>
    <property type="match status" value="1"/>
</dbReference>
<dbReference type="EMBL" id="JAQHRD010000006">
    <property type="protein sequence ID" value="KAJ6440100.1"/>
    <property type="molecule type" value="Genomic_DNA"/>
</dbReference>
<dbReference type="SUPFAM" id="SSF51905">
    <property type="entry name" value="FAD/NAD(P)-binding domain"/>
    <property type="match status" value="1"/>
</dbReference>
<keyword evidence="4" id="KW-0274">FAD</keyword>
<dbReference type="AlphaFoldDB" id="A0AB34FPI5"/>
<evidence type="ECO:0000256" key="4">
    <source>
        <dbReference type="ARBA" id="ARBA00022827"/>
    </source>
</evidence>
<feature type="domain" description="FAD dependent oxidoreductase" evidence="6">
    <location>
        <begin position="78"/>
        <end position="458"/>
    </location>
</feature>
<dbReference type="GO" id="GO:0008115">
    <property type="term" value="F:sarcosine oxidase activity"/>
    <property type="evidence" value="ECO:0007669"/>
    <property type="project" value="TreeGrafter"/>
</dbReference>
<keyword evidence="5" id="KW-0560">Oxidoreductase</keyword>
<dbReference type="PANTHER" id="PTHR10961">
    <property type="entry name" value="PEROXISOMAL SARCOSINE OXIDASE"/>
    <property type="match status" value="1"/>
</dbReference>
<dbReference type="GO" id="GO:0050660">
    <property type="term" value="F:flavin adenine dinucleotide binding"/>
    <property type="evidence" value="ECO:0007669"/>
    <property type="project" value="InterPro"/>
</dbReference>
<comment type="cofactor">
    <cofactor evidence="1">
        <name>FAD</name>
        <dbReference type="ChEBI" id="CHEBI:57692"/>
    </cofactor>
</comment>
<evidence type="ECO:0000313" key="8">
    <source>
        <dbReference type="Proteomes" id="UP001163105"/>
    </source>
</evidence>
<protein>
    <submittedName>
        <fullName evidence="7">Fructosyl amine:oxygen oxidoreductase</fullName>
    </submittedName>
</protein>
<accession>A0AB34FPI5</accession>
<dbReference type="InterPro" id="IPR036188">
    <property type="entry name" value="FAD/NAD-bd_sf"/>
</dbReference>
<dbReference type="PANTHER" id="PTHR10961:SF26">
    <property type="entry name" value="L-SACCHAROPINE OXIDASE"/>
    <property type="match status" value="1"/>
</dbReference>
<comment type="caution">
    <text evidence="7">The sequence shown here is derived from an EMBL/GenBank/DDBJ whole genome shotgun (WGS) entry which is preliminary data.</text>
</comment>
<comment type="similarity">
    <text evidence="2">Belongs to the MSOX/MTOX family.</text>
</comment>
<evidence type="ECO:0000313" key="7">
    <source>
        <dbReference type="EMBL" id="KAJ6440100.1"/>
    </source>
</evidence>
<dbReference type="Gene3D" id="3.30.9.10">
    <property type="entry name" value="D-Amino Acid Oxidase, subunit A, domain 2"/>
    <property type="match status" value="1"/>
</dbReference>
<evidence type="ECO:0000259" key="6">
    <source>
        <dbReference type="Pfam" id="PF01266"/>
    </source>
</evidence>
<dbReference type="InterPro" id="IPR006076">
    <property type="entry name" value="FAD-dep_OxRdtase"/>
</dbReference>
<keyword evidence="8" id="KW-1185">Reference proteome</keyword>
<evidence type="ECO:0000256" key="5">
    <source>
        <dbReference type="ARBA" id="ARBA00023002"/>
    </source>
</evidence>
<name>A0AB34FPI5_9HYPO</name>
<proteinExistence type="inferred from homology"/>